<name>A0A2P2P7D3_RHIMU</name>
<proteinExistence type="predicted"/>
<reference evidence="2" key="1">
    <citation type="submission" date="2018-02" db="EMBL/GenBank/DDBJ databases">
        <title>Rhizophora mucronata_Transcriptome.</title>
        <authorList>
            <person name="Meera S.P."/>
            <person name="Sreeshan A."/>
            <person name="Augustine A."/>
        </authorList>
    </citation>
    <scope>NUCLEOTIDE SEQUENCE</scope>
    <source>
        <tissue evidence="2">Leaf</tissue>
    </source>
</reference>
<accession>A0A2P2P7D3</accession>
<organism evidence="2">
    <name type="scientific">Rhizophora mucronata</name>
    <name type="common">Asiatic mangrove</name>
    <dbReference type="NCBI Taxonomy" id="61149"/>
    <lineage>
        <taxon>Eukaryota</taxon>
        <taxon>Viridiplantae</taxon>
        <taxon>Streptophyta</taxon>
        <taxon>Embryophyta</taxon>
        <taxon>Tracheophyta</taxon>
        <taxon>Spermatophyta</taxon>
        <taxon>Magnoliopsida</taxon>
        <taxon>eudicotyledons</taxon>
        <taxon>Gunneridae</taxon>
        <taxon>Pentapetalae</taxon>
        <taxon>rosids</taxon>
        <taxon>fabids</taxon>
        <taxon>Malpighiales</taxon>
        <taxon>Rhizophoraceae</taxon>
        <taxon>Rhizophora</taxon>
    </lineage>
</organism>
<feature type="region of interest" description="Disordered" evidence="1">
    <location>
        <begin position="1"/>
        <end position="34"/>
    </location>
</feature>
<evidence type="ECO:0000313" key="2">
    <source>
        <dbReference type="EMBL" id="MBX50642.1"/>
    </source>
</evidence>
<dbReference type="AlphaFoldDB" id="A0A2P2P7D3"/>
<evidence type="ECO:0000256" key="1">
    <source>
        <dbReference type="SAM" id="MobiDB-lite"/>
    </source>
</evidence>
<protein>
    <submittedName>
        <fullName evidence="2">Uncharacterized protein</fullName>
    </submittedName>
</protein>
<sequence length="34" mass="3767">MSTPSRYQISTQRLRGYSRAIGPPTCRSTTPIPS</sequence>
<dbReference type="EMBL" id="GGEC01070158">
    <property type="protein sequence ID" value="MBX50642.1"/>
    <property type="molecule type" value="Transcribed_RNA"/>
</dbReference>
<feature type="compositionally biased region" description="Polar residues" evidence="1">
    <location>
        <begin position="1"/>
        <end position="13"/>
    </location>
</feature>